<dbReference type="GO" id="GO:0004807">
    <property type="term" value="F:triose-phosphate isomerase activity"/>
    <property type="evidence" value="ECO:0007669"/>
    <property type="project" value="UniProtKB-EC"/>
</dbReference>
<comment type="subcellular location">
    <subcellularLocation>
        <location evidence="3">Cytoplasm</location>
    </subcellularLocation>
</comment>
<comment type="subunit">
    <text evidence="3">Homodimer.</text>
</comment>
<dbReference type="GO" id="GO:0005829">
    <property type="term" value="C:cytosol"/>
    <property type="evidence" value="ECO:0007669"/>
    <property type="project" value="TreeGrafter"/>
</dbReference>
<keyword evidence="3" id="KW-0312">Gluconeogenesis</keyword>
<dbReference type="PANTHER" id="PTHR21139:SF42">
    <property type="entry name" value="TRIOSEPHOSPHATE ISOMERASE"/>
    <property type="match status" value="1"/>
</dbReference>
<comment type="caution">
    <text evidence="4">The sequence shown here is derived from an EMBL/GenBank/DDBJ whole genome shotgun (WGS) entry which is preliminary data.</text>
</comment>
<dbReference type="CDD" id="cd00311">
    <property type="entry name" value="TIM"/>
    <property type="match status" value="1"/>
</dbReference>
<reference evidence="5" key="1">
    <citation type="submission" date="2017-09" db="EMBL/GenBank/DDBJ databases">
        <title>Depth-based differentiation of microbial function through sediment-hosted aquifers and enrichment of novel symbionts in the deep terrestrial subsurface.</title>
        <authorList>
            <person name="Probst A.J."/>
            <person name="Ladd B."/>
            <person name="Jarett J.K."/>
            <person name="Geller-Mcgrath D.E."/>
            <person name="Sieber C.M.K."/>
            <person name="Emerson J.B."/>
            <person name="Anantharaman K."/>
            <person name="Thomas B.C."/>
            <person name="Malmstrom R."/>
            <person name="Stieglmeier M."/>
            <person name="Klingl A."/>
            <person name="Woyke T."/>
            <person name="Ryan C.M."/>
            <person name="Banfield J.F."/>
        </authorList>
    </citation>
    <scope>NUCLEOTIDE SEQUENCE [LARGE SCALE GENOMIC DNA]</scope>
</reference>
<dbReference type="GO" id="GO:0019563">
    <property type="term" value="P:glycerol catabolic process"/>
    <property type="evidence" value="ECO:0007669"/>
    <property type="project" value="TreeGrafter"/>
</dbReference>
<dbReference type="Pfam" id="PF00121">
    <property type="entry name" value="TIM"/>
    <property type="match status" value="1"/>
</dbReference>
<sequence length="243" mass="27271">MEKRKMTKLVVANWKLNPLGLKEAISLAKRTDLKNAIICPPFIFIEEVGKTIKRAKLGAQDAFWANIGAYTGEVSIDQLKRLKVKYIIVGHSERRKELEETDAMINLKIKTAVREKVTPILCIGESKSIYKKGIKATENHLKKQLTKDLSGVKKRSKLIVAYEPIWEIGSKRADTPQRSIKMVGFIRETLDKLGHRGVKILYGGSVHGDNANIFLDEKNIDGVLVGGASLKPHDFRKIVDEAK</sequence>
<dbReference type="PROSITE" id="PS51440">
    <property type="entry name" value="TIM_2"/>
    <property type="match status" value="1"/>
</dbReference>
<dbReference type="SUPFAM" id="SSF51351">
    <property type="entry name" value="Triosephosphate isomerase (TIM)"/>
    <property type="match status" value="1"/>
</dbReference>
<keyword evidence="3" id="KW-0324">Glycolysis</keyword>
<dbReference type="InterPro" id="IPR013785">
    <property type="entry name" value="Aldolase_TIM"/>
</dbReference>
<dbReference type="PANTHER" id="PTHR21139">
    <property type="entry name" value="TRIOSEPHOSPHATE ISOMERASE"/>
    <property type="match status" value="1"/>
</dbReference>
<evidence type="ECO:0000256" key="3">
    <source>
        <dbReference type="RuleBase" id="RU363013"/>
    </source>
</evidence>
<keyword evidence="3" id="KW-0963">Cytoplasm</keyword>
<dbReference type="GO" id="GO:0046166">
    <property type="term" value="P:glyceraldehyde-3-phosphate biosynthetic process"/>
    <property type="evidence" value="ECO:0007669"/>
    <property type="project" value="TreeGrafter"/>
</dbReference>
<dbReference type="UniPathway" id="UPA00109">
    <property type="reaction ID" value="UER00189"/>
</dbReference>
<comment type="pathway">
    <text evidence="3">Carbohydrate degradation; glycolysis; D-glyceraldehyde 3-phosphate from glycerone phosphate: step 1/1.</text>
</comment>
<evidence type="ECO:0000313" key="4">
    <source>
        <dbReference type="EMBL" id="PIR98478.1"/>
    </source>
</evidence>
<accession>A0A2H0VHB5</accession>
<comment type="catalytic activity">
    <reaction evidence="3">
        <text>D-glyceraldehyde 3-phosphate = dihydroxyacetone phosphate</text>
        <dbReference type="Rhea" id="RHEA:18585"/>
        <dbReference type="ChEBI" id="CHEBI:57642"/>
        <dbReference type="ChEBI" id="CHEBI:59776"/>
        <dbReference type="EC" id="5.3.1.1"/>
    </reaction>
</comment>
<evidence type="ECO:0000256" key="2">
    <source>
        <dbReference type="ARBA" id="ARBA00023235"/>
    </source>
</evidence>
<dbReference type="EMBL" id="PFAG01000014">
    <property type="protein sequence ID" value="PIR98478.1"/>
    <property type="molecule type" value="Genomic_DNA"/>
</dbReference>
<evidence type="ECO:0000313" key="5">
    <source>
        <dbReference type="Proteomes" id="UP000230776"/>
    </source>
</evidence>
<dbReference type="UniPathway" id="UPA00138"/>
<dbReference type="EC" id="5.3.1.1" evidence="3"/>
<organism evidence="4 5">
    <name type="scientific">Candidatus Colwellbacteria bacterium CG10_big_fil_rev_8_21_14_0_10_41_28</name>
    <dbReference type="NCBI Taxonomy" id="1974539"/>
    <lineage>
        <taxon>Bacteria</taxon>
        <taxon>Candidatus Colwelliibacteriota</taxon>
    </lineage>
</organism>
<proteinExistence type="inferred from homology"/>
<gene>
    <name evidence="4" type="primary">tpiA</name>
    <name evidence="4" type="ORF">COT88_01475</name>
</gene>
<dbReference type="Proteomes" id="UP000230776">
    <property type="component" value="Unassembled WGS sequence"/>
</dbReference>
<comment type="similarity">
    <text evidence="1 3">Belongs to the triosephosphate isomerase family.</text>
</comment>
<dbReference type="GO" id="GO:0006094">
    <property type="term" value="P:gluconeogenesis"/>
    <property type="evidence" value="ECO:0007669"/>
    <property type="project" value="UniProtKB-UniPathway"/>
</dbReference>
<dbReference type="InterPro" id="IPR035990">
    <property type="entry name" value="TIM_sf"/>
</dbReference>
<keyword evidence="2 3" id="KW-0413">Isomerase</keyword>
<dbReference type="GO" id="GO:0006096">
    <property type="term" value="P:glycolytic process"/>
    <property type="evidence" value="ECO:0007669"/>
    <property type="project" value="UniProtKB-UniPathway"/>
</dbReference>
<dbReference type="InterPro" id="IPR000652">
    <property type="entry name" value="Triosephosphate_isomerase"/>
</dbReference>
<dbReference type="AlphaFoldDB" id="A0A2H0VHB5"/>
<protein>
    <recommendedName>
        <fullName evidence="3">Triosephosphate isomerase</fullName>
        <ecNumber evidence="3">5.3.1.1</ecNumber>
    </recommendedName>
</protein>
<dbReference type="Gene3D" id="3.20.20.70">
    <property type="entry name" value="Aldolase class I"/>
    <property type="match status" value="1"/>
</dbReference>
<evidence type="ECO:0000256" key="1">
    <source>
        <dbReference type="ARBA" id="ARBA00007422"/>
    </source>
</evidence>
<name>A0A2H0VHB5_9BACT</name>
<comment type="pathway">
    <text evidence="3">Carbohydrate biosynthesis; gluconeogenesis.</text>
</comment>